<feature type="transmembrane region" description="Helical" evidence="1">
    <location>
        <begin position="92"/>
        <end position="111"/>
    </location>
</feature>
<organism evidence="2 3">
    <name type="scientific">Halovivax asiaticus JCM 14624</name>
    <dbReference type="NCBI Taxonomy" id="1227490"/>
    <lineage>
        <taxon>Archaea</taxon>
        <taxon>Methanobacteriati</taxon>
        <taxon>Methanobacteriota</taxon>
        <taxon>Stenosarchaea group</taxon>
        <taxon>Halobacteria</taxon>
        <taxon>Halobacteriales</taxon>
        <taxon>Natrialbaceae</taxon>
        <taxon>Halovivax</taxon>
    </lineage>
</organism>
<feature type="transmembrane region" description="Helical" evidence="1">
    <location>
        <begin position="362"/>
        <end position="380"/>
    </location>
</feature>
<dbReference type="InterPro" id="IPR036259">
    <property type="entry name" value="MFS_trans_sf"/>
</dbReference>
<feature type="transmembrane region" description="Helical" evidence="1">
    <location>
        <begin position="28"/>
        <end position="46"/>
    </location>
</feature>
<feature type="transmembrane region" description="Helical" evidence="1">
    <location>
        <begin position="273"/>
        <end position="295"/>
    </location>
</feature>
<evidence type="ECO:0000256" key="1">
    <source>
        <dbReference type="SAM" id="Phobius"/>
    </source>
</evidence>
<dbReference type="PATRIC" id="fig|1227490.4.peg.2390"/>
<feature type="transmembrane region" description="Helical" evidence="1">
    <location>
        <begin position="338"/>
        <end position="356"/>
    </location>
</feature>
<gene>
    <name evidence="2" type="ORF">C479_11710</name>
</gene>
<dbReference type="Proteomes" id="UP000011560">
    <property type="component" value="Unassembled WGS sequence"/>
</dbReference>
<keyword evidence="1" id="KW-0812">Transmembrane</keyword>
<protein>
    <submittedName>
        <fullName evidence="2">Major facilitator superfamily protein</fullName>
    </submittedName>
</protein>
<dbReference type="AlphaFoldDB" id="M0BGA8"/>
<dbReference type="EMBL" id="AOIQ01000017">
    <property type="protein sequence ID" value="ELZ09482.1"/>
    <property type="molecule type" value="Genomic_DNA"/>
</dbReference>
<proteinExistence type="predicted"/>
<feature type="transmembrane region" description="Helical" evidence="1">
    <location>
        <begin position="307"/>
        <end position="326"/>
    </location>
</feature>
<feature type="transmembrane region" description="Helical" evidence="1">
    <location>
        <begin position="437"/>
        <end position="457"/>
    </location>
</feature>
<feature type="transmembrane region" description="Helical" evidence="1">
    <location>
        <begin position="174"/>
        <end position="194"/>
    </location>
</feature>
<sequence>MSDTADATDADPDPLDPVRQFLALERDILVLSLAMFAFSLGFQMTSRYMAEYMVALGAGGIAVGLFGTVGNVVSAVYPYPGGAISDRIGSRYALTAFGAISTAGFAIWFVAPALADVTIGPTSLAIVALFVGLLFSQAWKSFGLGATFAIVKQAVPPSRLAAGFASTETFRRTAFLVGPLLAAAVFLAFGGPTAEALSAASVVTAFQWILAIAIGFGILGTVAQHVLYDASEDSLGSEFAGVAQIREDLGSLPEPLKPLLVGDALVRFANGMVYVFFVLVVTRELAVGLTLPVSLPVLGDALSPQAFFGLLLALEMLVALLVMIPASKLAERVGLKPVVALGFAVYALFPALLISAPANAAVVAALFAFSGLRFAGLPAHKALIVGPADRDAGGRVTGSYYLVRNVLVIPSAALGGVLWSGLSNPLSGATIVEGSPTLAFVLATVIGLVGTAYFLVFGQEFEAYA</sequence>
<dbReference type="PANTHER" id="PTHR23518">
    <property type="entry name" value="C-METHYLTRANSFERASE"/>
    <property type="match status" value="1"/>
</dbReference>
<dbReference type="STRING" id="1227490.C479_11710"/>
<comment type="caution">
    <text evidence="2">The sequence shown here is derived from an EMBL/GenBank/DDBJ whole genome shotgun (WGS) entry which is preliminary data.</text>
</comment>
<feature type="transmembrane region" description="Helical" evidence="1">
    <location>
        <begin position="52"/>
        <end position="80"/>
    </location>
</feature>
<feature type="transmembrane region" description="Helical" evidence="1">
    <location>
        <begin position="117"/>
        <end position="135"/>
    </location>
</feature>
<keyword evidence="1" id="KW-0472">Membrane</keyword>
<evidence type="ECO:0000313" key="3">
    <source>
        <dbReference type="Proteomes" id="UP000011560"/>
    </source>
</evidence>
<accession>M0BGA8</accession>
<reference evidence="2 3" key="1">
    <citation type="journal article" date="2014" name="PLoS Genet.">
        <title>Phylogenetically driven sequencing of extremely halophilic archaea reveals strategies for static and dynamic osmo-response.</title>
        <authorList>
            <person name="Becker E.A."/>
            <person name="Seitzer P.M."/>
            <person name="Tritt A."/>
            <person name="Larsen D."/>
            <person name="Krusor M."/>
            <person name="Yao A.I."/>
            <person name="Wu D."/>
            <person name="Madern D."/>
            <person name="Eisen J.A."/>
            <person name="Darling A.E."/>
            <person name="Facciotti M.T."/>
        </authorList>
    </citation>
    <scope>NUCLEOTIDE SEQUENCE [LARGE SCALE GENOMIC DNA]</scope>
    <source>
        <strain evidence="2 3">JCM 14624</strain>
    </source>
</reference>
<feature type="transmembrane region" description="Helical" evidence="1">
    <location>
        <begin position="401"/>
        <end position="422"/>
    </location>
</feature>
<name>M0BGA8_9EURY</name>
<keyword evidence="1" id="KW-1133">Transmembrane helix</keyword>
<dbReference type="RefSeq" id="WP_007702601.1">
    <property type="nucleotide sequence ID" value="NZ_AOIQ01000017.1"/>
</dbReference>
<dbReference type="SUPFAM" id="SSF103473">
    <property type="entry name" value="MFS general substrate transporter"/>
    <property type="match status" value="1"/>
</dbReference>
<keyword evidence="3" id="KW-1185">Reference proteome</keyword>
<evidence type="ECO:0000313" key="2">
    <source>
        <dbReference type="EMBL" id="ELZ09482.1"/>
    </source>
</evidence>
<feature type="transmembrane region" description="Helical" evidence="1">
    <location>
        <begin position="206"/>
        <end position="228"/>
    </location>
</feature>
<dbReference type="PANTHER" id="PTHR23518:SF2">
    <property type="entry name" value="MAJOR FACILITATOR SUPERFAMILY TRANSPORTER"/>
    <property type="match status" value="1"/>
</dbReference>
<dbReference type="OrthoDB" id="200640at2157"/>
<dbReference type="Gene3D" id="1.20.1250.20">
    <property type="entry name" value="MFS general substrate transporter like domains"/>
    <property type="match status" value="2"/>
</dbReference>